<feature type="transmembrane region" description="Helical" evidence="7">
    <location>
        <begin position="261"/>
        <end position="285"/>
    </location>
</feature>
<gene>
    <name evidence="9" type="ORF">HRI96_01335</name>
    <name evidence="10" type="ORF">HRQ91_10725</name>
</gene>
<evidence type="ECO:0000313" key="9">
    <source>
        <dbReference type="EMBL" id="QTQ10956.1"/>
    </source>
</evidence>
<organism evidence="10 11">
    <name type="scientific">Treponema parvum</name>
    <dbReference type="NCBI Taxonomy" id="138851"/>
    <lineage>
        <taxon>Bacteria</taxon>
        <taxon>Pseudomonadati</taxon>
        <taxon>Spirochaetota</taxon>
        <taxon>Spirochaetia</taxon>
        <taxon>Spirochaetales</taxon>
        <taxon>Treponemataceae</taxon>
        <taxon>Treponema</taxon>
    </lineage>
</organism>
<dbReference type="EMBL" id="CP054257">
    <property type="protein sequence ID" value="QTQ10956.1"/>
    <property type="molecule type" value="Genomic_DNA"/>
</dbReference>
<dbReference type="Proteomes" id="UP000671908">
    <property type="component" value="Chromosome"/>
</dbReference>
<keyword evidence="6 7" id="KW-0472">Membrane</keyword>
<dbReference type="InterPro" id="IPR051393">
    <property type="entry name" value="ABC_transporter_permease"/>
</dbReference>
<dbReference type="Proteomes" id="UP000671995">
    <property type="component" value="Chromosome"/>
</dbReference>
<keyword evidence="3" id="KW-1003">Cell membrane</keyword>
<feature type="domain" description="ABC transmembrane type-1" evidence="8">
    <location>
        <begin position="70"/>
        <end position="286"/>
    </location>
</feature>
<keyword evidence="5 7" id="KW-1133">Transmembrane helix</keyword>
<accession>A0A975IFH8</accession>
<evidence type="ECO:0000256" key="2">
    <source>
        <dbReference type="ARBA" id="ARBA00022448"/>
    </source>
</evidence>
<reference evidence="10" key="1">
    <citation type="submission" date="2020-05" db="EMBL/GenBank/DDBJ databases">
        <authorList>
            <person name="Zeng H."/>
            <person name="Chan Y.K."/>
            <person name="Watt R.M."/>
        </authorList>
    </citation>
    <scope>NUCLEOTIDE SEQUENCE</scope>
    <source>
        <strain evidence="10">ATCC 700770</strain>
        <strain evidence="9">ATCC 700773</strain>
    </source>
</reference>
<evidence type="ECO:0000256" key="6">
    <source>
        <dbReference type="ARBA" id="ARBA00023136"/>
    </source>
</evidence>
<dbReference type="GO" id="GO:0005886">
    <property type="term" value="C:plasma membrane"/>
    <property type="evidence" value="ECO:0007669"/>
    <property type="project" value="UniProtKB-SubCell"/>
</dbReference>
<evidence type="ECO:0000313" key="10">
    <source>
        <dbReference type="EMBL" id="QTQ14892.1"/>
    </source>
</evidence>
<comment type="similarity">
    <text evidence="7">Belongs to the binding-protein-dependent transport system permease family.</text>
</comment>
<feature type="transmembrane region" description="Helical" evidence="7">
    <location>
        <begin position="76"/>
        <end position="96"/>
    </location>
</feature>
<dbReference type="InterPro" id="IPR000515">
    <property type="entry name" value="MetI-like"/>
</dbReference>
<dbReference type="Gene3D" id="1.10.3720.10">
    <property type="entry name" value="MetI-like"/>
    <property type="match status" value="1"/>
</dbReference>
<dbReference type="RefSeq" id="WP_210117749.1">
    <property type="nucleotide sequence ID" value="NZ_CP054142.1"/>
</dbReference>
<dbReference type="SUPFAM" id="SSF161098">
    <property type="entry name" value="MetI-like"/>
    <property type="match status" value="1"/>
</dbReference>
<dbReference type="PANTHER" id="PTHR30193:SF41">
    <property type="entry name" value="DIACETYLCHITOBIOSE UPTAKE SYSTEM PERMEASE PROTEIN NGCF"/>
    <property type="match status" value="1"/>
</dbReference>
<dbReference type="PROSITE" id="PS50928">
    <property type="entry name" value="ABC_TM1"/>
    <property type="match status" value="1"/>
</dbReference>
<keyword evidence="4 7" id="KW-0812">Transmembrane</keyword>
<evidence type="ECO:0000259" key="8">
    <source>
        <dbReference type="PROSITE" id="PS50928"/>
    </source>
</evidence>
<evidence type="ECO:0000256" key="4">
    <source>
        <dbReference type="ARBA" id="ARBA00022692"/>
    </source>
</evidence>
<proteinExistence type="inferred from homology"/>
<dbReference type="AlphaFoldDB" id="A0A975IFH8"/>
<evidence type="ECO:0000256" key="7">
    <source>
        <dbReference type="RuleBase" id="RU363032"/>
    </source>
</evidence>
<dbReference type="GO" id="GO:0055085">
    <property type="term" value="P:transmembrane transport"/>
    <property type="evidence" value="ECO:0007669"/>
    <property type="project" value="InterPro"/>
</dbReference>
<feature type="transmembrane region" description="Helical" evidence="7">
    <location>
        <begin position="12"/>
        <end position="40"/>
    </location>
</feature>
<sequence length="299" mass="33452">MDKKHDGIRRLTIMSFLFPSFIGFIIFIFIPLVMAVFFSLTNYSGGAKFKFIGIKNYVVAFADAKFLNSLFLTFKYMAVTVFFQIVIGLVFALFLARPFRGSTFFRSAFYIPNILSSVAVGLAFMFIFEPSSGLMNGFLKFFNLPTSRWLASEKTSLLVIMMVSIWQSVGYYMVLLIGALQNVNSSLYEAAEIDGAGKIQQFIAVTLPGISPVLFYAITLAVIRGFQAFDYIYVMTGGQQGGGPAGSTNVLAFDIYRNAFMYYRFGFASAESVVLLIIILTVTLIQNYGQKKWVVYDIV</sequence>
<dbReference type="KEGG" id="tpav:HRQ91_10725"/>
<reference evidence="10 11" key="2">
    <citation type="journal article" date="2021" name="Microbiol. Resour. Announc.">
        <title>Complete Genome Sequences of Three Human Oral Treponema parvum Isolates.</title>
        <authorList>
            <person name="Zeng H."/>
            <person name="Watt R.M."/>
        </authorList>
    </citation>
    <scope>NUCLEOTIDE SEQUENCE [LARGE SCALE GENOMIC DNA]</scope>
    <source>
        <strain evidence="10 11">ATCC 700770</strain>
        <strain evidence="9">ATCC 700773</strain>
    </source>
</reference>
<dbReference type="Pfam" id="PF00528">
    <property type="entry name" value="BPD_transp_1"/>
    <property type="match status" value="1"/>
</dbReference>
<evidence type="ECO:0000313" key="11">
    <source>
        <dbReference type="Proteomes" id="UP000671908"/>
    </source>
</evidence>
<protein>
    <submittedName>
        <fullName evidence="10">Sugar ABC transporter permease</fullName>
    </submittedName>
</protein>
<keyword evidence="11" id="KW-1185">Reference proteome</keyword>
<keyword evidence="2 7" id="KW-0813">Transport</keyword>
<dbReference type="EMBL" id="CP054142">
    <property type="protein sequence ID" value="QTQ14892.1"/>
    <property type="molecule type" value="Genomic_DNA"/>
</dbReference>
<comment type="subcellular location">
    <subcellularLocation>
        <location evidence="1 7">Cell membrane</location>
        <topology evidence="1 7">Multi-pass membrane protein</topology>
    </subcellularLocation>
</comment>
<dbReference type="CDD" id="cd06261">
    <property type="entry name" value="TM_PBP2"/>
    <property type="match status" value="1"/>
</dbReference>
<feature type="transmembrane region" description="Helical" evidence="7">
    <location>
        <begin position="157"/>
        <end position="180"/>
    </location>
</feature>
<dbReference type="PANTHER" id="PTHR30193">
    <property type="entry name" value="ABC TRANSPORTER PERMEASE PROTEIN"/>
    <property type="match status" value="1"/>
</dbReference>
<evidence type="ECO:0000256" key="5">
    <source>
        <dbReference type="ARBA" id="ARBA00022989"/>
    </source>
</evidence>
<name>A0A975IFH8_9SPIR</name>
<evidence type="ECO:0000256" key="1">
    <source>
        <dbReference type="ARBA" id="ARBA00004651"/>
    </source>
</evidence>
<dbReference type="InterPro" id="IPR035906">
    <property type="entry name" value="MetI-like_sf"/>
</dbReference>
<feature type="transmembrane region" description="Helical" evidence="7">
    <location>
        <begin position="201"/>
        <end position="223"/>
    </location>
</feature>
<evidence type="ECO:0000256" key="3">
    <source>
        <dbReference type="ARBA" id="ARBA00022475"/>
    </source>
</evidence>
<feature type="transmembrane region" description="Helical" evidence="7">
    <location>
        <begin position="108"/>
        <end position="128"/>
    </location>
</feature>